<dbReference type="SUPFAM" id="SSF55486">
    <property type="entry name" value="Metalloproteases ('zincins'), catalytic domain"/>
    <property type="match status" value="1"/>
</dbReference>
<name>A0ABX7NP62_9BACT</name>
<dbReference type="Proteomes" id="UP000662747">
    <property type="component" value="Chromosome"/>
</dbReference>
<dbReference type="InterPro" id="IPR024079">
    <property type="entry name" value="MetalloPept_cat_dom_sf"/>
</dbReference>
<proteinExistence type="predicted"/>
<keyword evidence="2" id="KW-0645">Protease</keyword>
<keyword evidence="1" id="KW-0732">Signal</keyword>
<reference evidence="2 3" key="1">
    <citation type="submission" date="2021-02" db="EMBL/GenBank/DDBJ databases">
        <title>De Novo genome assembly of isolated myxobacteria.</title>
        <authorList>
            <person name="Stevens D.C."/>
        </authorList>
    </citation>
    <scope>NUCLEOTIDE SEQUENCE [LARGE SCALE GENOMIC DNA]</scope>
    <source>
        <strain evidence="3">SCPEA02</strain>
    </source>
</reference>
<evidence type="ECO:0000256" key="1">
    <source>
        <dbReference type="SAM" id="SignalP"/>
    </source>
</evidence>
<protein>
    <submittedName>
        <fullName evidence="2">Zinc-dependent metalloprotease</fullName>
    </submittedName>
</protein>
<dbReference type="InterPro" id="IPR024653">
    <property type="entry name" value="Peptidase_M10/M27/M57"/>
</dbReference>
<evidence type="ECO:0000313" key="2">
    <source>
        <dbReference type="EMBL" id="QSQ19201.1"/>
    </source>
</evidence>
<dbReference type="PROSITE" id="PS51257">
    <property type="entry name" value="PROKAR_LIPOPROTEIN"/>
    <property type="match status" value="1"/>
</dbReference>
<keyword evidence="2" id="KW-0378">Hydrolase</keyword>
<organism evidence="2 3">
    <name type="scientific">Pyxidicoccus parkwayensis</name>
    <dbReference type="NCBI Taxonomy" id="2813578"/>
    <lineage>
        <taxon>Bacteria</taxon>
        <taxon>Pseudomonadati</taxon>
        <taxon>Myxococcota</taxon>
        <taxon>Myxococcia</taxon>
        <taxon>Myxococcales</taxon>
        <taxon>Cystobacterineae</taxon>
        <taxon>Myxococcaceae</taxon>
        <taxon>Pyxidicoccus</taxon>
    </lineage>
</organism>
<keyword evidence="3" id="KW-1185">Reference proteome</keyword>
<feature type="chain" id="PRO_5046405310" evidence="1">
    <location>
        <begin position="21"/>
        <end position="544"/>
    </location>
</feature>
<gene>
    <name evidence="2" type="ORF">JY651_28075</name>
</gene>
<sequence length="544" mass="57307">MFRRSIVLAAGCIALMSGCAAPPVDEPREIVSNLVQAGFPADDIMVVDGKVYVGRDAEVTLAASRELLEQGNSTEEQYRTTNLVSTSVTKICIDGSTFTGAFSTALDLAIQNYDELPLTFAMARTPSTGCSFTIKAVLQPALTGGSAGFPSNGLPYPTVNIGLGLALFSVDVIEHVITHEIGHTIGFRHSDYYNRSISCGIGGDEGASGVGAIHIPGTPTTATVGGSLMNSCFRSVETGEFTAGDISAILQLYGTVCTGQTPAGATAWQQYGADGIYLDVDTSKCRLASTPLYFTSLGGWSNHWTVQGATSIYLPTATGFRVHVQQPGITPAVANSMGMHLNWQAAPPNLRQESLCTGQTPVGATAWQQYGADGIYLDVNTAACGFGVTPQYLTSLGGASEHWTARGATSIYLPTATGFRVHLQQPGITPALANSRGWHLNWQASPSNVRQASLCTGKTEAGATAWQQYGVDGIYLDVSTAACGRTSTPLYFTSLGGVTNHWTAQGATSIYLPTATGFRVHVYQPGITVEQANSMGMHLNWVAE</sequence>
<dbReference type="Pfam" id="PF12388">
    <property type="entry name" value="Peptidase_M57"/>
    <property type="match status" value="1"/>
</dbReference>
<dbReference type="Gene3D" id="3.40.390.10">
    <property type="entry name" value="Collagenase (Catalytic Domain)"/>
    <property type="match status" value="1"/>
</dbReference>
<dbReference type="EMBL" id="CP071090">
    <property type="protein sequence ID" value="QSQ19201.1"/>
    <property type="molecule type" value="Genomic_DNA"/>
</dbReference>
<keyword evidence="2" id="KW-0482">Metalloprotease</keyword>
<evidence type="ECO:0000313" key="3">
    <source>
        <dbReference type="Proteomes" id="UP000662747"/>
    </source>
</evidence>
<feature type="signal peptide" evidence="1">
    <location>
        <begin position="1"/>
        <end position="20"/>
    </location>
</feature>
<dbReference type="GO" id="GO:0008237">
    <property type="term" value="F:metallopeptidase activity"/>
    <property type="evidence" value="ECO:0007669"/>
    <property type="project" value="UniProtKB-KW"/>
</dbReference>
<accession>A0ABX7NP62</accession>